<dbReference type="AlphaFoldDB" id="A0A9X7U4L5"/>
<dbReference type="InterPro" id="IPR032708">
    <property type="entry name" value="McjB_C"/>
</dbReference>
<gene>
    <name evidence="2" type="ORF">H3V42_16580</name>
</gene>
<dbReference type="InterPro" id="IPR053521">
    <property type="entry name" value="McjB-like"/>
</dbReference>
<evidence type="ECO:0000313" key="2">
    <source>
        <dbReference type="EMBL" id="QNG43581.1"/>
    </source>
</evidence>
<feature type="domain" description="Microcin J25-processing protein McjB C-terminal" evidence="1">
    <location>
        <begin position="109"/>
        <end position="219"/>
    </location>
</feature>
<name>A0A9X7U4L5_SPHYA</name>
<protein>
    <submittedName>
        <fullName evidence="2">Lasso peptide biosynthesis B2 protein</fullName>
    </submittedName>
</protein>
<sequence length="221" mass="24839">MSLALRDNLEFCISGGRAVFLDLDTGRYFALADRHFAAFQHWTSGETSSEENPDALDHLASRGILIETDEADVRRKSSFSGLTSPTARFRVSQVRATPASVGSAIFSRLVWSRRVKYWPFARLIESVRQSDLHNRTSPTSIELSWIIRSFEIADIIIGNHDRCLERSLALAVTCRRHGIPNTLVLGIQANPFAAHCWVQDQSFILNDHPDRVSMFTPILAV</sequence>
<proteinExistence type="predicted"/>
<reference evidence="2 3" key="1">
    <citation type="submission" date="2020-07" db="EMBL/GenBank/DDBJ databases">
        <title>Whole genome sequence of Sphingobium yanoikuyae A3.</title>
        <authorList>
            <person name="Han S.-S."/>
        </authorList>
    </citation>
    <scope>NUCLEOTIDE SEQUENCE [LARGE SCALE GENOMIC DNA]</scope>
    <source>
        <strain evidence="2 3">A3</strain>
    </source>
</reference>
<dbReference type="NCBIfam" id="NF033537">
    <property type="entry name" value="lasso_biosyn_B2"/>
    <property type="match status" value="1"/>
</dbReference>
<dbReference type="Proteomes" id="UP000515377">
    <property type="component" value="Chromosome"/>
</dbReference>
<organism evidence="2 3">
    <name type="scientific">Sphingobium yanoikuyae</name>
    <name type="common">Sphingomonas yanoikuyae</name>
    <dbReference type="NCBI Taxonomy" id="13690"/>
    <lineage>
        <taxon>Bacteria</taxon>
        <taxon>Pseudomonadati</taxon>
        <taxon>Pseudomonadota</taxon>
        <taxon>Alphaproteobacteria</taxon>
        <taxon>Sphingomonadales</taxon>
        <taxon>Sphingomonadaceae</taxon>
        <taxon>Sphingobium</taxon>
    </lineage>
</organism>
<dbReference type="EMBL" id="CP060122">
    <property type="protein sequence ID" value="QNG43581.1"/>
    <property type="molecule type" value="Genomic_DNA"/>
</dbReference>
<evidence type="ECO:0000313" key="3">
    <source>
        <dbReference type="Proteomes" id="UP000515377"/>
    </source>
</evidence>
<accession>A0A9X7U4L5</accession>
<evidence type="ECO:0000259" key="1">
    <source>
        <dbReference type="Pfam" id="PF13471"/>
    </source>
</evidence>
<dbReference type="Pfam" id="PF13471">
    <property type="entry name" value="Transglut_core3"/>
    <property type="match status" value="1"/>
</dbReference>